<dbReference type="GO" id="GO:0000278">
    <property type="term" value="P:mitotic cell cycle"/>
    <property type="evidence" value="ECO:0007669"/>
    <property type="project" value="TreeGrafter"/>
</dbReference>
<keyword evidence="4" id="KW-0112">Calmodulin-binding</keyword>
<evidence type="ECO:0000313" key="6">
    <source>
        <dbReference type="Proteomes" id="UP001165289"/>
    </source>
</evidence>
<keyword evidence="2" id="KW-0963">Cytoplasm</keyword>
<dbReference type="AlphaFoldDB" id="A0AAV7KM44"/>
<dbReference type="InterPro" id="IPR051185">
    <property type="entry name" value="ASPM"/>
</dbReference>
<dbReference type="InterPro" id="IPR016024">
    <property type="entry name" value="ARM-type_fold"/>
</dbReference>
<comment type="caution">
    <text evidence="5">The sequence shown here is derived from an EMBL/GenBank/DDBJ whole genome shotgun (WGS) entry which is preliminary data.</text>
</comment>
<evidence type="ECO:0000256" key="4">
    <source>
        <dbReference type="ARBA" id="ARBA00022860"/>
    </source>
</evidence>
<organism evidence="5 6">
    <name type="scientific">Oopsacas minuta</name>
    <dbReference type="NCBI Taxonomy" id="111878"/>
    <lineage>
        <taxon>Eukaryota</taxon>
        <taxon>Metazoa</taxon>
        <taxon>Porifera</taxon>
        <taxon>Hexactinellida</taxon>
        <taxon>Hexasterophora</taxon>
        <taxon>Lyssacinosida</taxon>
        <taxon>Leucopsacidae</taxon>
        <taxon>Oopsacas</taxon>
    </lineage>
</organism>
<dbReference type="SUPFAM" id="SSF48371">
    <property type="entry name" value="ARM repeat"/>
    <property type="match status" value="1"/>
</dbReference>
<evidence type="ECO:0000256" key="1">
    <source>
        <dbReference type="ARBA" id="ARBA00004496"/>
    </source>
</evidence>
<gene>
    <name evidence="5" type="ORF">LOD99_13836</name>
</gene>
<dbReference type="GO" id="GO:0007051">
    <property type="term" value="P:spindle organization"/>
    <property type="evidence" value="ECO:0007669"/>
    <property type="project" value="TreeGrafter"/>
</dbReference>
<dbReference type="Gene3D" id="1.20.5.190">
    <property type="match status" value="3"/>
</dbReference>
<dbReference type="GO" id="GO:0000922">
    <property type="term" value="C:spindle pole"/>
    <property type="evidence" value="ECO:0007669"/>
    <property type="project" value="TreeGrafter"/>
</dbReference>
<dbReference type="PANTHER" id="PTHR22706">
    <property type="entry name" value="ASSEMBLY FACTOR FOR SPINDLE MICROTUBULES"/>
    <property type="match status" value="1"/>
</dbReference>
<dbReference type="GO" id="GO:0051295">
    <property type="term" value="P:establishment of meiotic spindle localization"/>
    <property type="evidence" value="ECO:0007669"/>
    <property type="project" value="TreeGrafter"/>
</dbReference>
<dbReference type="Pfam" id="PF00612">
    <property type="entry name" value="IQ"/>
    <property type="match status" value="5"/>
</dbReference>
<reference evidence="5 6" key="1">
    <citation type="journal article" date="2023" name="BMC Biol.">
        <title>The compact genome of the sponge Oopsacas minuta (Hexactinellida) is lacking key metazoan core genes.</title>
        <authorList>
            <person name="Santini S."/>
            <person name="Schenkelaars Q."/>
            <person name="Jourda C."/>
            <person name="Duchesne M."/>
            <person name="Belahbib H."/>
            <person name="Rocher C."/>
            <person name="Selva M."/>
            <person name="Riesgo A."/>
            <person name="Vervoort M."/>
            <person name="Leys S.P."/>
            <person name="Kodjabachian L."/>
            <person name="Le Bivic A."/>
            <person name="Borchiellini C."/>
            <person name="Claverie J.M."/>
            <person name="Renard E."/>
        </authorList>
    </citation>
    <scope>NUCLEOTIDE SEQUENCE [LARGE SCALE GENOMIC DNA]</scope>
    <source>
        <strain evidence="5">SPO-2</strain>
    </source>
</reference>
<evidence type="ECO:0000256" key="3">
    <source>
        <dbReference type="ARBA" id="ARBA00022737"/>
    </source>
</evidence>
<dbReference type="PANTHER" id="PTHR22706:SF1">
    <property type="entry name" value="ASSEMBLY FACTOR FOR SPINDLE MICROTUBULES"/>
    <property type="match status" value="1"/>
</dbReference>
<dbReference type="EMBL" id="JAKMXF010000022">
    <property type="protein sequence ID" value="KAI6661114.1"/>
    <property type="molecule type" value="Genomic_DNA"/>
</dbReference>
<keyword evidence="6" id="KW-1185">Reference proteome</keyword>
<name>A0AAV7KM44_9METZ</name>
<dbReference type="CDD" id="cd23767">
    <property type="entry name" value="IQCD"/>
    <property type="match status" value="1"/>
</dbReference>
<comment type="subcellular location">
    <subcellularLocation>
        <location evidence="1">Cytoplasm</location>
    </subcellularLocation>
</comment>
<keyword evidence="3" id="KW-0677">Repeat</keyword>
<dbReference type="PROSITE" id="PS50096">
    <property type="entry name" value="IQ"/>
    <property type="match status" value="4"/>
</dbReference>
<dbReference type="Proteomes" id="UP001165289">
    <property type="component" value="Unassembled WGS sequence"/>
</dbReference>
<sequence length="607" mass="71564">MNHNHEVIEQSTLTIQSIYRAYKARKELKILKRQYNESYVLKLSSSTIQLVIDNTVAKLIQERQNSIRILQNSYRRWSANKLALSTRENYLSLRNSVILIQRAVRRYIEHKRIYFCLIQKTADDLVHNILTQSHMIVTKEFVKSVITLQSMYRGVKAHRELSFLRKQYNETILSKYSNSIVERVIMESKLKLEQERLMSVIRIQNCYRRWTANKLAISTRKNYLSLKSTVISLQLSIRIHLEDKKHKYELQLRNLSNALVDRVMYICITIISQEILLSTLSIQRWYRLYSSNKLTISIRNNYISMRKSATSIQRAFRKHRNYKQILKHEKAAVCIQCNFRSYRIRSEYTSRQTAVILIQQTFRKCPVYLKNRQLEKESRAAITIQSFFRGYLTRQNMESSLLSIKRRLSDATKSADISDQLKNKIPKYLDILLHSRSLSQKYDILDNLKTAVYVSEPCAIRVRREGLNILYMLVDNNVRSPSIMQRVEKAADVLLQMTKWPSIANDVFIYGQSIPIITDLLQKIYTTQPSTVRILCHLLIAFCKHPDQVATIHSMHKNSIQKMHKLLTNLKRKYSVGANRMLGKARKDLSLSIHELERVFTHFRYIT</sequence>
<evidence type="ECO:0000313" key="5">
    <source>
        <dbReference type="EMBL" id="KAI6661114.1"/>
    </source>
</evidence>
<dbReference type="SMART" id="SM00015">
    <property type="entry name" value="IQ"/>
    <property type="match status" value="7"/>
</dbReference>
<evidence type="ECO:0000256" key="2">
    <source>
        <dbReference type="ARBA" id="ARBA00022490"/>
    </source>
</evidence>
<accession>A0AAV7KM44</accession>
<dbReference type="GO" id="GO:0005516">
    <property type="term" value="F:calmodulin binding"/>
    <property type="evidence" value="ECO:0007669"/>
    <property type="project" value="UniProtKB-KW"/>
</dbReference>
<protein>
    <submittedName>
        <fullName evidence="5">Abnormal spindle-like microcephaly-associated protein-like</fullName>
    </submittedName>
</protein>
<proteinExistence type="predicted"/>
<dbReference type="GO" id="GO:0005737">
    <property type="term" value="C:cytoplasm"/>
    <property type="evidence" value="ECO:0007669"/>
    <property type="project" value="UniProtKB-SubCell"/>
</dbReference>
<dbReference type="InterPro" id="IPR000048">
    <property type="entry name" value="IQ_motif_EF-hand-BS"/>
</dbReference>